<dbReference type="Proteomes" id="UP000588647">
    <property type="component" value="Unassembled WGS sequence"/>
</dbReference>
<keyword evidence="2" id="KW-1185">Reference proteome</keyword>
<proteinExistence type="predicted"/>
<name>A0A7W6MP38_9HYPH</name>
<comment type="caution">
    <text evidence="1">The sequence shown here is derived from an EMBL/GenBank/DDBJ whole genome shotgun (WGS) entry which is preliminary data.</text>
</comment>
<evidence type="ECO:0000313" key="2">
    <source>
        <dbReference type="Proteomes" id="UP000588647"/>
    </source>
</evidence>
<gene>
    <name evidence="1" type="ORF">GGR03_001524</name>
</gene>
<dbReference type="RefSeq" id="WP_183206919.1">
    <property type="nucleotide sequence ID" value="NZ_JAAAMM010000001.1"/>
</dbReference>
<evidence type="ECO:0000313" key="1">
    <source>
        <dbReference type="EMBL" id="MBB4002477.1"/>
    </source>
</evidence>
<reference evidence="1 2" key="1">
    <citation type="submission" date="2020-08" db="EMBL/GenBank/DDBJ databases">
        <title>Genomic Encyclopedia of Type Strains, Phase IV (KMG-IV): sequencing the most valuable type-strain genomes for metagenomic binning, comparative biology and taxonomic classification.</title>
        <authorList>
            <person name="Goeker M."/>
        </authorList>
    </citation>
    <scope>NUCLEOTIDE SEQUENCE [LARGE SCALE GENOMIC DNA]</scope>
    <source>
        <strain evidence="1 2">DSM 103570</strain>
    </source>
</reference>
<accession>A0A7W6MP38</accession>
<sequence length="170" mass="18798">MLDMVAPRHPTPQWPVCRYLRIAALTLGKSALPGRVPGRPCGRIFRISSAIAVYAASMEPPPLPTGQESRHAHRRRTRLRPVKLVTTGGRFIQDGTALDSSAIGARILRYETRPLPARIVIFDESDRTLRAASIVWIQEMEMGVRFAGPARAASPAEISRLSGRYYALPD</sequence>
<organism evidence="1 2">
    <name type="scientific">Aurantimonas endophytica</name>
    <dbReference type="NCBI Taxonomy" id="1522175"/>
    <lineage>
        <taxon>Bacteria</taxon>
        <taxon>Pseudomonadati</taxon>
        <taxon>Pseudomonadota</taxon>
        <taxon>Alphaproteobacteria</taxon>
        <taxon>Hyphomicrobiales</taxon>
        <taxon>Aurantimonadaceae</taxon>
        <taxon>Aurantimonas</taxon>
    </lineage>
</organism>
<protein>
    <recommendedName>
        <fullName evidence="3">PilZ domain-containing protein</fullName>
    </recommendedName>
</protein>
<evidence type="ECO:0008006" key="3">
    <source>
        <dbReference type="Google" id="ProtNLM"/>
    </source>
</evidence>
<dbReference type="EMBL" id="JACIEM010000001">
    <property type="protein sequence ID" value="MBB4002477.1"/>
    <property type="molecule type" value="Genomic_DNA"/>
</dbReference>
<dbReference type="AlphaFoldDB" id="A0A7W6MP38"/>